<accession>A0A382FU24</accession>
<protein>
    <recommendedName>
        <fullName evidence="1">Calcineurin-like phosphoesterase domain-containing protein</fullName>
    </recommendedName>
</protein>
<name>A0A382FU24_9ZZZZ</name>
<dbReference type="PANTHER" id="PTHR30337">
    <property type="entry name" value="COMPONENT OF ATP-DEPENDENT DSDNA EXONUCLEASE"/>
    <property type="match status" value="1"/>
</dbReference>
<gene>
    <name evidence="2" type="ORF">METZ01_LOCUS219013</name>
</gene>
<evidence type="ECO:0000313" key="2">
    <source>
        <dbReference type="EMBL" id="SVB66159.1"/>
    </source>
</evidence>
<dbReference type="Gene3D" id="3.60.21.10">
    <property type="match status" value="1"/>
</dbReference>
<dbReference type="Pfam" id="PF00149">
    <property type="entry name" value="Metallophos"/>
    <property type="match status" value="1"/>
</dbReference>
<dbReference type="EMBL" id="UINC01051699">
    <property type="protein sequence ID" value="SVB66159.1"/>
    <property type="molecule type" value="Genomic_DNA"/>
</dbReference>
<evidence type="ECO:0000259" key="1">
    <source>
        <dbReference type="Pfam" id="PF00149"/>
    </source>
</evidence>
<reference evidence="2" key="1">
    <citation type="submission" date="2018-05" db="EMBL/GenBank/DDBJ databases">
        <authorList>
            <person name="Lanie J.A."/>
            <person name="Ng W.-L."/>
            <person name="Kazmierczak K.M."/>
            <person name="Andrzejewski T.M."/>
            <person name="Davidsen T.M."/>
            <person name="Wayne K.J."/>
            <person name="Tettelin H."/>
            <person name="Glass J.I."/>
            <person name="Rusch D."/>
            <person name="Podicherti R."/>
            <person name="Tsui H.-C.T."/>
            <person name="Winkler M.E."/>
        </authorList>
    </citation>
    <scope>NUCLEOTIDE SEQUENCE</scope>
</reference>
<dbReference type="PANTHER" id="PTHR30337:SF0">
    <property type="entry name" value="NUCLEASE SBCCD SUBUNIT D"/>
    <property type="match status" value="1"/>
</dbReference>
<dbReference type="AlphaFoldDB" id="A0A382FU24"/>
<feature type="domain" description="Calcineurin-like phosphoesterase" evidence="1">
    <location>
        <begin position="1"/>
        <end position="191"/>
    </location>
</feature>
<dbReference type="InterPro" id="IPR004843">
    <property type="entry name" value="Calcineurin-like_PHP"/>
</dbReference>
<sequence>MKILFSADWHIKLGQKSVPRKWATNRYELLFKELYKLEKTVDLHVIGGDIFDRIPTLDELSLYFQYIKGISIKTIIYPGNHEALRKTTTFFSNLKDVTRAINPLVTILDDYYKLEDMDFIPYNKLKIFDPKDFSGRTLFTHVRGEIPPHVTPEIDLDQLKRWELVIAGDLHSHSNSQGNIVYPGSPVTTSFHRNPVDTGVLLFDSITLNWSWLKLKLPQLIRQTVGHPDQMIETHYHHTIYELEGDVSELVKVDKDNKLLDKKLIKRYNDSALILTPEMTLEDELAEYLQFILGLNDKKVKEVLGVFHDYT</sequence>
<organism evidence="2">
    <name type="scientific">marine metagenome</name>
    <dbReference type="NCBI Taxonomy" id="408172"/>
    <lineage>
        <taxon>unclassified sequences</taxon>
        <taxon>metagenomes</taxon>
        <taxon>ecological metagenomes</taxon>
    </lineage>
</organism>
<dbReference type="GO" id="GO:0016787">
    <property type="term" value="F:hydrolase activity"/>
    <property type="evidence" value="ECO:0007669"/>
    <property type="project" value="InterPro"/>
</dbReference>
<dbReference type="InterPro" id="IPR029052">
    <property type="entry name" value="Metallo-depent_PP-like"/>
</dbReference>
<dbReference type="InterPro" id="IPR050535">
    <property type="entry name" value="DNA_Repair-Maintenance_Comp"/>
</dbReference>
<proteinExistence type="predicted"/>
<dbReference type="SUPFAM" id="SSF56300">
    <property type="entry name" value="Metallo-dependent phosphatases"/>
    <property type="match status" value="1"/>
</dbReference>